<sequence>MPGDEKWCVVTGGRGFAARHLVQMLIRYDVFRVRIADLGSTVDLEPSEENGILAEALSSGRAQYVSLDLRSKSQVLQAFQGAEVVFHMAAPNSSINNYKLHHSVNVEGTQNVIDACTELKVKRLIYTSSPSVVFDGIHGIVDGDESLPYPPKHNDFYSATKAQGEELVIKANGVKGLLTCCIRPSSIFGPGDRLLVPSLVVAARAGKSKYIIGDGNNIYDFTYVENVAHAHICAERALASEGTVADKAAGQAYFITNMEPIKFWEFVSLILEGLGYERPRIKIPAFVVMPIAHMVELTYKLLGPYGMKVPQLTPSRIRLLSCTRSFKCSKAQDRIGYTPIVSLQDGLKRTIEAYPHLRAEHRPKRGGPSKASIYLGSGRVADTLLWKDKKQTFKALFVLIAIYYSFIVPGSTIITMLSRVLLVASVFVFIHAVLPEKILGYKIEKLQSSHFHLSEETSQQIAKSVASSWNASVKTLKSLGQGDDGILFLKVALTLLVLSFLGVFSLQNLYVIGVPAAFIVFYVYEKEEQKIDDMVLEALSRGCKLKSDIVAMFSVNIIQLNGDLAGNGEFVMGGGAGGRVEVVKSNGCSWLSVGLPSPLPSSKALQPFEPASPVVSSIGSEAVARSGGGPFAGLVICVTGLSKEARKQVKEATERLSGQYSTQLDPQCTHLVVQISLIFEIIELWFFVLFLFYSFGGRKFEHALKHGSKNGLSIVTIGWFVDSVRKNVRLSESLYSIKSFGENGMRLDELNRFVGFIGTENTCLPVGVHGAKQLDTIEEPRLSFPVRESTRNTDSSHSTLSGHSMYVDLDISSELRKRVTEAASREGATFVDQWFVGCKASHVVCEGSSSRKYLGHSSNVVTPLWVLKTAKEKYVQRLVHMSADLARQVGTMLEELQNGIADGDTDEGKLPEDVQAYRNKASHEKRQQIVNSAKTGVRNRRGLRMQTCQTPMRPITPSSLLDSICWSISEPTSTASIYTESVSVEDDSEHHTSVFFDAKGDGKDSEASFANLTRPLKESEKSELIFKNHFLTILFPVDRFAEMGPSSRTFVSDNGFTCLQVLDHIYAFYQENMSALEIESAIHTDSRHADRLRSVYSGKETAKRGYAIFRRIDFVGSRKSFEMLKRVNGENSGNVYELLIRA</sequence>
<comment type="similarity">
    <text evidence="2">Belongs to the 3-beta-HSD family.</text>
</comment>
<dbReference type="SUPFAM" id="SSF52113">
    <property type="entry name" value="BRCT domain"/>
    <property type="match status" value="2"/>
</dbReference>
<keyword evidence="11 15" id="KW-0472">Membrane</keyword>
<evidence type="ECO:0000313" key="19">
    <source>
        <dbReference type="Proteomes" id="UP000290289"/>
    </source>
</evidence>
<feature type="transmembrane region" description="Helical" evidence="15">
    <location>
        <begin position="509"/>
        <end position="524"/>
    </location>
</feature>
<evidence type="ECO:0000256" key="10">
    <source>
        <dbReference type="ARBA" id="ARBA00023098"/>
    </source>
</evidence>
<dbReference type="GO" id="GO:0016616">
    <property type="term" value="F:oxidoreductase activity, acting on the CH-OH group of donors, NAD or NADP as acceptor"/>
    <property type="evidence" value="ECO:0007669"/>
    <property type="project" value="InterPro"/>
</dbReference>
<dbReference type="Gene3D" id="3.40.50.10190">
    <property type="entry name" value="BRCT domain"/>
    <property type="match status" value="1"/>
</dbReference>
<keyword evidence="12" id="KW-1207">Sterol metabolism</keyword>
<protein>
    <recommendedName>
        <fullName evidence="15">Reticulon-like protein</fullName>
    </recommendedName>
</protein>
<feature type="domain" description="BRCT" evidence="16">
    <location>
        <begin position="795"/>
        <end position="873"/>
    </location>
</feature>
<dbReference type="AlphaFoldDB" id="A0A498J836"/>
<reference evidence="18 19" key="1">
    <citation type="submission" date="2018-10" db="EMBL/GenBank/DDBJ databases">
        <title>A high-quality apple genome assembly.</title>
        <authorList>
            <person name="Hu J."/>
        </authorList>
    </citation>
    <scope>NUCLEOTIDE SEQUENCE [LARGE SCALE GENOMIC DNA]</scope>
    <source>
        <strain evidence="19">cv. HFTH1</strain>
        <tissue evidence="18">Young leaf</tissue>
    </source>
</reference>
<dbReference type="EMBL" id="RDQH01000334">
    <property type="protein sequence ID" value="RXH91316.1"/>
    <property type="molecule type" value="Genomic_DNA"/>
</dbReference>
<dbReference type="SMART" id="SM00292">
    <property type="entry name" value="BRCT"/>
    <property type="match status" value="2"/>
</dbReference>
<gene>
    <name evidence="18" type="ORF">DVH24_020339</name>
</gene>
<organism evidence="18 19">
    <name type="scientific">Malus domestica</name>
    <name type="common">Apple</name>
    <name type="synonym">Pyrus malus</name>
    <dbReference type="NCBI Taxonomy" id="3750"/>
    <lineage>
        <taxon>Eukaryota</taxon>
        <taxon>Viridiplantae</taxon>
        <taxon>Streptophyta</taxon>
        <taxon>Embryophyta</taxon>
        <taxon>Tracheophyta</taxon>
        <taxon>Spermatophyta</taxon>
        <taxon>Magnoliopsida</taxon>
        <taxon>eudicotyledons</taxon>
        <taxon>Gunneridae</taxon>
        <taxon>Pentapetalae</taxon>
        <taxon>rosids</taxon>
        <taxon>fabids</taxon>
        <taxon>Rosales</taxon>
        <taxon>Rosaceae</taxon>
        <taxon>Amygdaloideae</taxon>
        <taxon>Maleae</taxon>
        <taxon>Malus</taxon>
    </lineage>
</organism>
<evidence type="ECO:0000256" key="11">
    <source>
        <dbReference type="ARBA" id="ARBA00023136"/>
    </source>
</evidence>
<dbReference type="Pfam" id="PF02453">
    <property type="entry name" value="Reticulon"/>
    <property type="match status" value="1"/>
</dbReference>
<keyword evidence="8" id="KW-0756">Sterol biosynthesis</keyword>
<feature type="transmembrane region" description="Helical" evidence="15">
    <location>
        <begin position="671"/>
        <end position="695"/>
    </location>
</feature>
<dbReference type="CDD" id="cd17731">
    <property type="entry name" value="BRCT_TopBP1_rpt2_like"/>
    <property type="match status" value="1"/>
</dbReference>
<keyword evidence="9" id="KW-0520">NAD</keyword>
<keyword evidence="3 15" id="KW-0812">Transmembrane</keyword>
<comment type="pathway">
    <text evidence="14">Steroid biosynthesis; zymosterol biosynthesis; zymosterol from lanosterol: step 4/6.</text>
</comment>
<evidence type="ECO:0000256" key="7">
    <source>
        <dbReference type="ARBA" id="ARBA00023002"/>
    </source>
</evidence>
<evidence type="ECO:0000256" key="4">
    <source>
        <dbReference type="ARBA" id="ARBA00022824"/>
    </source>
</evidence>
<evidence type="ECO:0000313" key="18">
    <source>
        <dbReference type="EMBL" id="RXH91316.1"/>
    </source>
</evidence>
<evidence type="ECO:0000256" key="3">
    <source>
        <dbReference type="ARBA" id="ARBA00022692"/>
    </source>
</evidence>
<keyword evidence="19" id="KW-1185">Reference proteome</keyword>
<keyword evidence="6 15" id="KW-1133">Transmembrane helix</keyword>
<dbReference type="InterPro" id="IPR001357">
    <property type="entry name" value="BRCT_dom"/>
</dbReference>
<evidence type="ECO:0000256" key="12">
    <source>
        <dbReference type="ARBA" id="ARBA00023166"/>
    </source>
</evidence>
<evidence type="ECO:0000256" key="13">
    <source>
        <dbReference type="ARBA" id="ARBA00023221"/>
    </source>
</evidence>
<dbReference type="PANTHER" id="PTHR47576:SF2">
    <property type="entry name" value="BRCT DOMAIN DNA REPAIR PROTEIN-RELATED"/>
    <property type="match status" value="1"/>
</dbReference>
<feature type="transmembrane region" description="Helical" evidence="15">
    <location>
        <begin position="395"/>
        <end position="414"/>
    </location>
</feature>
<dbReference type="InterPro" id="IPR036420">
    <property type="entry name" value="BRCT_dom_sf"/>
</dbReference>
<evidence type="ECO:0000256" key="8">
    <source>
        <dbReference type="ARBA" id="ARBA00023011"/>
    </source>
</evidence>
<dbReference type="InterPro" id="IPR036291">
    <property type="entry name" value="NAD(P)-bd_dom_sf"/>
</dbReference>
<evidence type="ECO:0000256" key="15">
    <source>
        <dbReference type="RuleBase" id="RU363132"/>
    </source>
</evidence>
<dbReference type="Gene3D" id="3.40.50.720">
    <property type="entry name" value="NAD(P)-binding Rossmann-like Domain"/>
    <property type="match status" value="1"/>
</dbReference>
<dbReference type="InterPro" id="IPR002225">
    <property type="entry name" value="3Beta_OHSteriod_DH/Estase"/>
</dbReference>
<evidence type="ECO:0000256" key="14">
    <source>
        <dbReference type="ARBA" id="ARBA00060653"/>
    </source>
</evidence>
<dbReference type="STRING" id="3750.A0A498J836"/>
<evidence type="ECO:0000259" key="16">
    <source>
        <dbReference type="PROSITE" id="PS50172"/>
    </source>
</evidence>
<dbReference type="PROSITE" id="PS50845">
    <property type="entry name" value="RETICULON"/>
    <property type="match status" value="1"/>
</dbReference>
<dbReference type="PANTHER" id="PTHR47576">
    <property type="entry name" value="BRCT DOMAIN DNA REPAIR PROTEIN-RELATED"/>
    <property type="match status" value="1"/>
</dbReference>
<dbReference type="PROSITE" id="PS50172">
    <property type="entry name" value="BRCT"/>
    <property type="match status" value="2"/>
</dbReference>
<dbReference type="InterPro" id="IPR059215">
    <property type="entry name" value="BRCT2_TopBP1-like"/>
</dbReference>
<dbReference type="Proteomes" id="UP000290289">
    <property type="component" value="Chromosome 8"/>
</dbReference>
<comment type="caution">
    <text evidence="18">The sequence shown here is derived from an EMBL/GenBank/DDBJ whole genome shotgun (WGS) entry which is preliminary data.</text>
</comment>
<dbReference type="InterPro" id="IPR003388">
    <property type="entry name" value="Reticulon"/>
</dbReference>
<evidence type="ECO:0000256" key="5">
    <source>
        <dbReference type="ARBA" id="ARBA00022955"/>
    </source>
</evidence>
<keyword evidence="5" id="KW-0444">Lipid biosynthesis</keyword>
<keyword evidence="7" id="KW-0560">Oxidoreductase</keyword>
<keyword evidence="5" id="KW-0752">Steroid biosynthesis</keyword>
<keyword evidence="13" id="KW-0753">Steroid metabolism</keyword>
<proteinExistence type="inferred from homology"/>
<feature type="domain" description="Reticulon" evidence="17">
    <location>
        <begin position="380"/>
        <end position="542"/>
    </location>
</feature>
<evidence type="ECO:0000256" key="9">
    <source>
        <dbReference type="ARBA" id="ARBA00023027"/>
    </source>
</evidence>
<comment type="subcellular location">
    <subcellularLocation>
        <location evidence="1 15">Endoplasmic reticulum membrane</location>
        <topology evidence="1 15">Multi-pass membrane protein</topology>
    </subcellularLocation>
</comment>
<dbReference type="SUPFAM" id="SSF51735">
    <property type="entry name" value="NAD(P)-binding Rossmann-fold domains"/>
    <property type="match status" value="1"/>
</dbReference>
<evidence type="ECO:0000256" key="1">
    <source>
        <dbReference type="ARBA" id="ARBA00004477"/>
    </source>
</evidence>
<evidence type="ECO:0000259" key="17">
    <source>
        <dbReference type="PROSITE" id="PS50845"/>
    </source>
</evidence>
<keyword evidence="10" id="KW-0443">Lipid metabolism</keyword>
<feature type="domain" description="BRCT" evidence="16">
    <location>
        <begin position="626"/>
        <end position="737"/>
    </location>
</feature>
<dbReference type="FunFam" id="3.40.50.720:FF:000273">
    <property type="entry name" value="Reticulon-like protein"/>
    <property type="match status" value="1"/>
</dbReference>
<dbReference type="GO" id="GO:0005789">
    <property type="term" value="C:endoplasmic reticulum membrane"/>
    <property type="evidence" value="ECO:0007669"/>
    <property type="project" value="UniProtKB-SubCell"/>
</dbReference>
<evidence type="ECO:0000256" key="2">
    <source>
        <dbReference type="ARBA" id="ARBA00009219"/>
    </source>
</evidence>
<dbReference type="Pfam" id="PF00533">
    <property type="entry name" value="BRCT"/>
    <property type="match status" value="1"/>
</dbReference>
<dbReference type="CDD" id="cd00027">
    <property type="entry name" value="BRCT"/>
    <property type="match status" value="1"/>
</dbReference>
<evidence type="ECO:0000256" key="6">
    <source>
        <dbReference type="ARBA" id="ARBA00022989"/>
    </source>
</evidence>
<name>A0A498J836_MALDO</name>
<keyword evidence="4 15" id="KW-0256">Endoplasmic reticulum</keyword>
<dbReference type="GO" id="GO:0016126">
    <property type="term" value="P:sterol biosynthetic process"/>
    <property type="evidence" value="ECO:0007669"/>
    <property type="project" value="UniProtKB-KW"/>
</dbReference>
<dbReference type="Pfam" id="PF01073">
    <property type="entry name" value="3Beta_HSD"/>
    <property type="match status" value="1"/>
</dbReference>
<accession>A0A498J836</accession>